<name>A0ABU2VMS9_9ACTN</name>
<dbReference type="InterPro" id="IPR011991">
    <property type="entry name" value="ArsR-like_HTH"/>
</dbReference>
<dbReference type="SUPFAM" id="SSF46785">
    <property type="entry name" value="Winged helix' DNA-binding domain"/>
    <property type="match status" value="1"/>
</dbReference>
<dbReference type="InterPro" id="IPR001845">
    <property type="entry name" value="HTH_ArsR_DNA-bd_dom"/>
</dbReference>
<reference evidence="3" key="1">
    <citation type="submission" date="2023-07" db="EMBL/GenBank/DDBJ databases">
        <title>30 novel species of actinomycetes from the DSMZ collection.</title>
        <authorList>
            <person name="Nouioui I."/>
        </authorList>
    </citation>
    <scope>NUCLEOTIDE SEQUENCE [LARGE SCALE GENOMIC DNA]</scope>
    <source>
        <strain evidence="3">DSM 41640</strain>
    </source>
</reference>
<dbReference type="PRINTS" id="PR00778">
    <property type="entry name" value="HTHARSR"/>
</dbReference>
<dbReference type="RefSeq" id="WP_311719615.1">
    <property type="nucleotide sequence ID" value="NZ_JAVREZ010000024.1"/>
</dbReference>
<keyword evidence="3" id="KW-1185">Reference proteome</keyword>
<dbReference type="SMART" id="SM00418">
    <property type="entry name" value="HTH_ARSR"/>
    <property type="match status" value="1"/>
</dbReference>
<dbReference type="CDD" id="cd00090">
    <property type="entry name" value="HTH_ARSR"/>
    <property type="match status" value="1"/>
</dbReference>
<dbReference type="InterPro" id="IPR036388">
    <property type="entry name" value="WH-like_DNA-bd_sf"/>
</dbReference>
<dbReference type="Proteomes" id="UP001183824">
    <property type="component" value="Unassembled WGS sequence"/>
</dbReference>
<accession>A0ABU2VMS9</accession>
<dbReference type="Gene3D" id="1.10.10.10">
    <property type="entry name" value="Winged helix-like DNA-binding domain superfamily/Winged helix DNA-binding domain"/>
    <property type="match status" value="1"/>
</dbReference>
<organism evidence="2 3">
    <name type="scientific">Streptomyces doebereineriae</name>
    <dbReference type="NCBI Taxonomy" id="3075528"/>
    <lineage>
        <taxon>Bacteria</taxon>
        <taxon>Bacillati</taxon>
        <taxon>Actinomycetota</taxon>
        <taxon>Actinomycetes</taxon>
        <taxon>Kitasatosporales</taxon>
        <taxon>Streptomycetaceae</taxon>
        <taxon>Streptomyces</taxon>
    </lineage>
</organism>
<evidence type="ECO:0000313" key="2">
    <source>
        <dbReference type="EMBL" id="MDT0486905.1"/>
    </source>
</evidence>
<gene>
    <name evidence="2" type="ORF">RNB18_43240</name>
</gene>
<evidence type="ECO:0000313" key="3">
    <source>
        <dbReference type="Proteomes" id="UP001183824"/>
    </source>
</evidence>
<comment type="caution">
    <text evidence="2">The sequence shown here is derived from an EMBL/GenBank/DDBJ whole genome shotgun (WGS) entry which is preliminary data.</text>
</comment>
<dbReference type="InterPro" id="IPR036390">
    <property type="entry name" value="WH_DNA-bd_sf"/>
</dbReference>
<evidence type="ECO:0000259" key="1">
    <source>
        <dbReference type="PROSITE" id="PS50987"/>
    </source>
</evidence>
<dbReference type="PROSITE" id="PS50987">
    <property type="entry name" value="HTH_ARSR_2"/>
    <property type="match status" value="1"/>
</dbReference>
<dbReference type="EMBL" id="JAVREZ010000024">
    <property type="protein sequence ID" value="MDT0486905.1"/>
    <property type="molecule type" value="Genomic_DNA"/>
</dbReference>
<feature type="domain" description="HTH arsR-type" evidence="1">
    <location>
        <begin position="6"/>
        <end position="104"/>
    </location>
</feature>
<protein>
    <submittedName>
        <fullName evidence="2">Helix-turn-helix transcriptional regulator</fullName>
    </submittedName>
</protein>
<sequence length="107" mass="12050">MRTYPMPPADELELHRVLFALSDPTRLALVTELDKSGELSVGEQLAGQVPKSTLSHHNKILRESGLTCTRPEGTRCFISLRRDDLERRFPGLLDMLLTHATVRHTTS</sequence>
<proteinExistence type="predicted"/>